<comment type="caution">
    <text evidence="2">The sequence shown here is derived from an EMBL/GenBank/DDBJ whole genome shotgun (WGS) entry which is preliminary data.</text>
</comment>
<dbReference type="Pfam" id="PF07336">
    <property type="entry name" value="ABATE"/>
    <property type="match status" value="1"/>
</dbReference>
<dbReference type="STRING" id="1792845.BC343_25735"/>
<dbReference type="PANTHER" id="PTHR35525:SF3">
    <property type="entry name" value="BLL6575 PROTEIN"/>
    <property type="match status" value="1"/>
</dbReference>
<organism evidence="2 3">
    <name type="scientific">Mucilaginibacter pedocola</name>
    <dbReference type="NCBI Taxonomy" id="1792845"/>
    <lineage>
        <taxon>Bacteria</taxon>
        <taxon>Pseudomonadati</taxon>
        <taxon>Bacteroidota</taxon>
        <taxon>Sphingobacteriia</taxon>
        <taxon>Sphingobacteriales</taxon>
        <taxon>Sphingobacteriaceae</taxon>
        <taxon>Mucilaginibacter</taxon>
    </lineage>
</organism>
<evidence type="ECO:0000259" key="1">
    <source>
        <dbReference type="Pfam" id="PF11706"/>
    </source>
</evidence>
<dbReference type="Pfam" id="PF11706">
    <property type="entry name" value="zf-CGNR"/>
    <property type="match status" value="1"/>
</dbReference>
<dbReference type="PANTHER" id="PTHR35525">
    <property type="entry name" value="BLL6575 PROTEIN"/>
    <property type="match status" value="1"/>
</dbReference>
<dbReference type="RefSeq" id="WP_078347703.1">
    <property type="nucleotide sequence ID" value="NZ_MBTF01000007.1"/>
</dbReference>
<gene>
    <name evidence="2" type="ORF">BC343_25735</name>
</gene>
<name>A0A1S9PHI5_9SPHI</name>
<dbReference type="EMBL" id="MBTF01000007">
    <property type="protein sequence ID" value="OOQ60417.1"/>
    <property type="molecule type" value="Genomic_DNA"/>
</dbReference>
<reference evidence="2 3" key="1">
    <citation type="submission" date="2016-07" db="EMBL/GenBank/DDBJ databases">
        <title>Genomic analysis of zinc-resistant bacterium Mucilaginibacter pedocola TBZ30.</title>
        <authorList>
            <person name="Huang J."/>
            <person name="Tang J."/>
        </authorList>
    </citation>
    <scope>NUCLEOTIDE SEQUENCE [LARGE SCALE GENOMIC DNA]</scope>
    <source>
        <strain evidence="2 3">TBZ30</strain>
    </source>
</reference>
<dbReference type="Gene3D" id="1.10.3300.10">
    <property type="entry name" value="Jann2411-like domain"/>
    <property type="match status" value="1"/>
</dbReference>
<evidence type="ECO:0000313" key="3">
    <source>
        <dbReference type="Proteomes" id="UP000189739"/>
    </source>
</evidence>
<evidence type="ECO:0000313" key="2">
    <source>
        <dbReference type="EMBL" id="OOQ60417.1"/>
    </source>
</evidence>
<accession>A0A1S9PHI5</accession>
<dbReference type="AlphaFoldDB" id="A0A1S9PHI5"/>
<keyword evidence="3" id="KW-1185">Reference proteome</keyword>
<feature type="domain" description="Zinc finger CGNR" evidence="1">
    <location>
        <begin position="161"/>
        <end position="201"/>
    </location>
</feature>
<sequence length="207" mass="23454">MTKLSTSKTMTLDGGNPCLDFVNSGYDREPGIITERLHTYQDLLILSQRLGLVDEEYFKNLSGLAAQKEIDAADALENAREVRDRLYQAFSRIAKGELPGQEPLQYLEDVFSRALVCRRPVMKDNKIRLGFDYDRAGLNGPLWLIAGQSYELLATGELSAIRQCPGCAWLFYDRSRSGRKKWCSMASCGNSQKTKRYYRKRFAADAS</sequence>
<dbReference type="OrthoDB" id="123307at2"/>
<dbReference type="InterPro" id="IPR010852">
    <property type="entry name" value="ABATE"/>
</dbReference>
<dbReference type="InterPro" id="IPR021005">
    <property type="entry name" value="Znf_CGNR"/>
</dbReference>
<dbReference type="SUPFAM" id="SSF160904">
    <property type="entry name" value="Jann2411-like"/>
    <property type="match status" value="1"/>
</dbReference>
<protein>
    <recommendedName>
        <fullName evidence="1">Zinc finger CGNR domain-containing protein</fullName>
    </recommendedName>
</protein>
<proteinExistence type="predicted"/>
<dbReference type="Proteomes" id="UP000189739">
    <property type="component" value="Unassembled WGS sequence"/>
</dbReference>
<dbReference type="InterPro" id="IPR023286">
    <property type="entry name" value="ABATE_dom_sf"/>
</dbReference>